<evidence type="ECO:0000313" key="2">
    <source>
        <dbReference type="Proteomes" id="UP000828048"/>
    </source>
</evidence>
<accession>A0ACB7X8P7</accession>
<name>A0ACB7X8P7_9ERIC</name>
<keyword evidence="2" id="KW-1185">Reference proteome</keyword>
<protein>
    <submittedName>
        <fullName evidence="1">Uncharacterized protein</fullName>
    </submittedName>
</protein>
<comment type="caution">
    <text evidence="1">The sequence shown here is derived from an EMBL/GenBank/DDBJ whole genome shotgun (WGS) entry which is preliminary data.</text>
</comment>
<reference evidence="1 2" key="1">
    <citation type="journal article" date="2021" name="Hortic Res">
        <title>High-quality reference genome and annotation aids understanding of berry development for evergreen blueberry (Vaccinium darrowii).</title>
        <authorList>
            <person name="Yu J."/>
            <person name="Hulse-Kemp A.M."/>
            <person name="Babiker E."/>
            <person name="Staton M."/>
        </authorList>
    </citation>
    <scope>NUCLEOTIDE SEQUENCE [LARGE SCALE GENOMIC DNA]</scope>
    <source>
        <strain evidence="2">cv. NJ 8807/NJ 8810</strain>
        <tissue evidence="1">Young leaf</tissue>
    </source>
</reference>
<dbReference type="EMBL" id="CM037156">
    <property type="protein sequence ID" value="KAH7837043.1"/>
    <property type="molecule type" value="Genomic_DNA"/>
</dbReference>
<evidence type="ECO:0000313" key="1">
    <source>
        <dbReference type="EMBL" id="KAH7837043.1"/>
    </source>
</evidence>
<sequence length="258" mass="29423">MFSVVQKLKNCKRALQAWGRAEFSNNVDRIKSLKLQLGQVQRLQFTQDNQERERRIKEELELTMLREEMRQRNQLSKLKDDNGTWISEDPDINAHLKGPPSSALKWTLNIVDSLSKDEANATLSLVAFTAWFIWKARNDFIFWHTPVNPLETLSKTNFSRSEFSNSLVIPSVHMDNHPINDVEFVWKALDCSSFKANCNVAIRPDSSRGMAVVVLRDWKGKVVDGVAKSLYVSSPFHGELFAIRAACLLMKALGLKGM</sequence>
<gene>
    <name evidence="1" type="ORF">Vadar_008864</name>
</gene>
<organism evidence="1 2">
    <name type="scientific">Vaccinium darrowii</name>
    <dbReference type="NCBI Taxonomy" id="229202"/>
    <lineage>
        <taxon>Eukaryota</taxon>
        <taxon>Viridiplantae</taxon>
        <taxon>Streptophyta</taxon>
        <taxon>Embryophyta</taxon>
        <taxon>Tracheophyta</taxon>
        <taxon>Spermatophyta</taxon>
        <taxon>Magnoliopsida</taxon>
        <taxon>eudicotyledons</taxon>
        <taxon>Gunneridae</taxon>
        <taxon>Pentapetalae</taxon>
        <taxon>asterids</taxon>
        <taxon>Ericales</taxon>
        <taxon>Ericaceae</taxon>
        <taxon>Vaccinioideae</taxon>
        <taxon>Vaccinieae</taxon>
        <taxon>Vaccinium</taxon>
    </lineage>
</organism>
<proteinExistence type="predicted"/>
<dbReference type="Proteomes" id="UP000828048">
    <property type="component" value="Chromosome 6"/>
</dbReference>